<comment type="caution">
    <text evidence="1">The sequence shown here is derived from an EMBL/GenBank/DDBJ whole genome shotgun (WGS) entry which is preliminary data.</text>
</comment>
<dbReference type="Proteomes" id="UP000590740">
    <property type="component" value="Unassembled WGS sequence"/>
</dbReference>
<accession>A0A7W7Y8L4</accession>
<dbReference type="AlphaFoldDB" id="A0A7W7Y8L4"/>
<reference evidence="1 2" key="1">
    <citation type="submission" date="2020-08" db="EMBL/GenBank/DDBJ databases">
        <title>Genomic Encyclopedia of Type Strains, Phase IV (KMG-IV): sequencing the most valuable type-strain genomes for metagenomic binning, comparative biology and taxonomic classification.</title>
        <authorList>
            <person name="Goeker M."/>
        </authorList>
    </citation>
    <scope>NUCLEOTIDE SEQUENCE [LARGE SCALE GENOMIC DNA]</scope>
    <source>
        <strain evidence="1 2">DSM 12252</strain>
    </source>
</reference>
<evidence type="ECO:0000313" key="1">
    <source>
        <dbReference type="EMBL" id="MBB5031245.1"/>
    </source>
</evidence>
<dbReference type="EMBL" id="JACHIG010000001">
    <property type="protein sequence ID" value="MBB5031245.1"/>
    <property type="molecule type" value="Genomic_DNA"/>
</dbReference>
<gene>
    <name evidence="1" type="ORF">HNQ65_000799</name>
</gene>
<name>A0A7W7Y8L4_9BACT</name>
<dbReference type="RefSeq" id="WP_184338177.1">
    <property type="nucleotide sequence ID" value="NZ_JACHIG010000001.1"/>
</dbReference>
<evidence type="ECO:0000313" key="2">
    <source>
        <dbReference type="Proteomes" id="UP000590740"/>
    </source>
</evidence>
<proteinExistence type="predicted"/>
<sequence length="106" mass="11758">MNESSPALGEIAAVDAQIARIDALLAEGREAVARLDRFYAEHGIQPGIGAQQLQSEDVPERHRIIFARLLAELQRLEHRVEELDPSSKIPAPVPVITRAVGNRYRI</sequence>
<protein>
    <submittedName>
        <fullName evidence="1">Uncharacterized protein</fullName>
    </submittedName>
</protein>
<keyword evidence="2" id="KW-1185">Reference proteome</keyword>
<organism evidence="1 2">
    <name type="scientific">Prosthecobacter vanneervenii</name>
    <dbReference type="NCBI Taxonomy" id="48466"/>
    <lineage>
        <taxon>Bacteria</taxon>
        <taxon>Pseudomonadati</taxon>
        <taxon>Verrucomicrobiota</taxon>
        <taxon>Verrucomicrobiia</taxon>
        <taxon>Verrucomicrobiales</taxon>
        <taxon>Verrucomicrobiaceae</taxon>
        <taxon>Prosthecobacter</taxon>
    </lineage>
</organism>